<dbReference type="EMBL" id="CACVKT020005480">
    <property type="protein sequence ID" value="CAC5395341.1"/>
    <property type="molecule type" value="Genomic_DNA"/>
</dbReference>
<reference evidence="1 2" key="1">
    <citation type="submission" date="2020-06" db="EMBL/GenBank/DDBJ databases">
        <authorList>
            <person name="Li R."/>
            <person name="Bekaert M."/>
        </authorList>
    </citation>
    <scope>NUCLEOTIDE SEQUENCE [LARGE SCALE GENOMIC DNA]</scope>
    <source>
        <strain evidence="2">wild</strain>
    </source>
</reference>
<keyword evidence="2" id="KW-1185">Reference proteome</keyword>
<dbReference type="Proteomes" id="UP000507470">
    <property type="component" value="Unassembled WGS sequence"/>
</dbReference>
<sequence>MLTVTKSFKCFGKKDDKTTLLHSNLIRWDIKCINSYNYVGCFANAGDSTLPHLYKGIGYDIEMENSRCILYCKGHGYKYAGYRPLNRQNNLFVEFAKDYRFAKKTRQIVRMGNGVVLGCAANCVASITCRAFEVAMETAECSLLHDYESLCEGLQQAIGYTIYTMV</sequence>
<evidence type="ECO:0000313" key="2">
    <source>
        <dbReference type="Proteomes" id="UP000507470"/>
    </source>
</evidence>
<dbReference type="AlphaFoldDB" id="A0A6J8CI11"/>
<protein>
    <submittedName>
        <fullName evidence="1">Uncharacterized protein</fullName>
    </submittedName>
</protein>
<gene>
    <name evidence="1" type="ORF">MCOR_30020</name>
</gene>
<evidence type="ECO:0000313" key="1">
    <source>
        <dbReference type="EMBL" id="CAC5395341.1"/>
    </source>
</evidence>
<dbReference type="OrthoDB" id="5985073at2759"/>
<proteinExistence type="predicted"/>
<accession>A0A6J8CI11</accession>
<name>A0A6J8CI11_MYTCO</name>
<organism evidence="1 2">
    <name type="scientific">Mytilus coruscus</name>
    <name type="common">Sea mussel</name>
    <dbReference type="NCBI Taxonomy" id="42192"/>
    <lineage>
        <taxon>Eukaryota</taxon>
        <taxon>Metazoa</taxon>
        <taxon>Spiralia</taxon>
        <taxon>Lophotrochozoa</taxon>
        <taxon>Mollusca</taxon>
        <taxon>Bivalvia</taxon>
        <taxon>Autobranchia</taxon>
        <taxon>Pteriomorphia</taxon>
        <taxon>Mytilida</taxon>
        <taxon>Mytiloidea</taxon>
        <taxon>Mytilidae</taxon>
        <taxon>Mytilinae</taxon>
        <taxon>Mytilus</taxon>
    </lineage>
</organism>